<comment type="catalytic activity">
    <reaction evidence="1 9 10">
        <text>ATP-dependent breakage, passage and rejoining of double-stranded DNA.</text>
        <dbReference type="EC" id="5.6.2.2"/>
    </reaction>
</comment>
<evidence type="ECO:0000313" key="14">
    <source>
        <dbReference type="Proteomes" id="UP000593892"/>
    </source>
</evidence>
<dbReference type="HAMAP" id="MF_01897">
    <property type="entry name" value="GyrA"/>
    <property type="match status" value="1"/>
</dbReference>
<dbReference type="AlphaFoldDB" id="A0A7S7NRW1"/>
<evidence type="ECO:0000259" key="12">
    <source>
        <dbReference type="PROSITE" id="PS52040"/>
    </source>
</evidence>
<evidence type="ECO:0000313" key="13">
    <source>
        <dbReference type="EMBL" id="QOY88571.1"/>
    </source>
</evidence>
<evidence type="ECO:0000256" key="2">
    <source>
        <dbReference type="ARBA" id="ARBA00008263"/>
    </source>
</evidence>
<evidence type="ECO:0000256" key="10">
    <source>
        <dbReference type="PROSITE-ProRule" id="PRU01384"/>
    </source>
</evidence>
<dbReference type="SUPFAM" id="SSF56719">
    <property type="entry name" value="Type II DNA topoisomerase"/>
    <property type="match status" value="1"/>
</dbReference>
<comment type="miscellaneous">
    <text evidence="9">Few gyrases are as efficient as E.coli at forming negative supercoils. Not all organisms have 2 type II topoisomerases; in organisms with a single type II topoisomerase this enzyme also has to decatenate newly replicated chromosomes.</text>
</comment>
<feature type="region of interest" description="Disordered" evidence="11">
    <location>
        <begin position="1"/>
        <end position="27"/>
    </location>
</feature>
<dbReference type="PROSITE" id="PS52040">
    <property type="entry name" value="TOPO_IIA"/>
    <property type="match status" value="1"/>
</dbReference>
<evidence type="ECO:0000256" key="11">
    <source>
        <dbReference type="SAM" id="MobiDB-lite"/>
    </source>
</evidence>
<feature type="compositionally biased region" description="Pro residues" evidence="11">
    <location>
        <begin position="1"/>
        <end position="16"/>
    </location>
</feature>
<dbReference type="PANTHER" id="PTHR43493:SF5">
    <property type="entry name" value="DNA GYRASE SUBUNIT A, CHLOROPLASTIC_MITOCHONDRIAL"/>
    <property type="match status" value="1"/>
</dbReference>
<gene>
    <name evidence="9 13" type="primary">gyrA</name>
    <name evidence="13" type="ORF">IRI77_01000</name>
</gene>
<comment type="function">
    <text evidence="9">A type II topoisomerase that negatively supercoils closed circular double-stranded (ds) DNA in an ATP-dependent manner to modulate DNA topology and maintain chromosomes in an underwound state. Negative supercoiling favors strand separation, and DNA replication, transcription, recombination and repair, all of which involve strand separation. Also able to catalyze the interconversion of other topological isomers of dsDNA rings, including catenanes and knotted rings. Type II topoisomerases break and join 2 DNA strands simultaneously in an ATP-dependent manner.</text>
</comment>
<dbReference type="GO" id="GO:0005737">
    <property type="term" value="C:cytoplasm"/>
    <property type="evidence" value="ECO:0007669"/>
    <property type="project" value="UniProtKB-SubCell"/>
</dbReference>
<dbReference type="RefSeq" id="WP_194450233.1">
    <property type="nucleotide sequence ID" value="NZ_CP063849.1"/>
</dbReference>
<sequence>MPNPQNPDDPQAPPPSGGGIQLPLGDRKNITPINIEDEMRRSYLDYSMSVIIGRALPDVRDGLKPVHRRILFGMSEMGLTYNRPTKKCARIVGDVLGKFHPHGDTSVYDALVRMAQPFSMRYPLVDGQGNFGSVDADPPAAMRYTEARLSKIAAVILEDLDKETVDFRSNYDDTMQEPEVLPTRVPNLLLNGSEGIAVGMATRIPPHNLTEIVNATIELVQDPHTPLSRIMELVPGPDFPTGAILLGRQGILDYFTRGRGSLKIRAKVSMEKFGKDRDAIIITELPYQVNKAKLVEQIAQLVNEKRLEGISDVRDESDRDGMRVVIELKRNEQTDIVLNNLYKLTQMQVSFGVILLSIVNGQPRELGIIDCLKRFIDHRVEVVRRRTEFLLRKAREREHLLLGFQKALQNLDAVIETVRASRNPREAREALMGQMEFPENLRLQEVVAKWSPTITFNGEAISRFDFSEKQAQAIIELQLQRLTGMEQQKILDELAEIQRLISGYLEILGSDKVLRGVIIKELKEVQKDFGDARRTAIVEDEGEISLEDLIKPEDVVVTVTRGGYLKRTSLDTYRRQTRGGKGRIGMATRTEDVVEHLMVANTHSFLLIFTSMGRLYWLKVYNIPDAGAASKGKNINGLISLQEDETVRTFLAVKEFTPDRFVVMATKHGVIKKCELTVFDNPMARGIIAIGLKDEDELISARISTGKDLIFIATHEGMAIKFDENDVRAMGRPAAGVTSMRLDLGDYIIGMEVVTEESLMLSVSDLGFGKRTKISEYRLQGRAGRGVINMKLTNKTGRVLAVLEVKEDTDVILITRDGKILRTEAESIRKTGRSASGVKLVSMEATDAVAAACAVQEAEQVEGEDDADNGQGDLPLQ</sequence>
<keyword evidence="7 9" id="KW-0413">Isomerase</keyword>
<dbReference type="FunFam" id="1.10.268.10:FF:000001">
    <property type="entry name" value="DNA gyrase subunit A"/>
    <property type="match status" value="1"/>
</dbReference>
<dbReference type="NCBIfam" id="NF004043">
    <property type="entry name" value="PRK05560.1"/>
    <property type="match status" value="1"/>
</dbReference>
<evidence type="ECO:0000256" key="4">
    <source>
        <dbReference type="ARBA" id="ARBA00022840"/>
    </source>
</evidence>
<evidence type="ECO:0000256" key="3">
    <source>
        <dbReference type="ARBA" id="ARBA00022741"/>
    </source>
</evidence>
<dbReference type="InterPro" id="IPR006691">
    <property type="entry name" value="GyrA/parC_rep"/>
</dbReference>
<dbReference type="InterPro" id="IPR013758">
    <property type="entry name" value="Topo_IIA_A/C_ab"/>
</dbReference>
<dbReference type="Pfam" id="PF00521">
    <property type="entry name" value="DNA_topoisoIV"/>
    <property type="match status" value="1"/>
</dbReference>
<comment type="subcellular location">
    <subcellularLocation>
        <location evidence="9">Cytoplasm</location>
    </subcellularLocation>
</comment>
<keyword evidence="3 9" id="KW-0547">Nucleotide-binding</keyword>
<dbReference type="GO" id="GO:0003677">
    <property type="term" value="F:DNA binding"/>
    <property type="evidence" value="ECO:0007669"/>
    <property type="project" value="UniProtKB-UniRule"/>
</dbReference>
<dbReference type="SMART" id="SM00434">
    <property type="entry name" value="TOP4c"/>
    <property type="match status" value="1"/>
</dbReference>
<dbReference type="GO" id="GO:0034335">
    <property type="term" value="F:DNA negative supercoiling activity"/>
    <property type="evidence" value="ECO:0007669"/>
    <property type="project" value="UniProtKB-ARBA"/>
</dbReference>
<dbReference type="Pfam" id="PF03989">
    <property type="entry name" value="DNA_gyraseA_C"/>
    <property type="match status" value="6"/>
</dbReference>
<dbReference type="GO" id="GO:0005524">
    <property type="term" value="F:ATP binding"/>
    <property type="evidence" value="ECO:0007669"/>
    <property type="project" value="UniProtKB-UniRule"/>
</dbReference>
<keyword evidence="6 9" id="KW-0238">DNA-binding</keyword>
<dbReference type="PANTHER" id="PTHR43493">
    <property type="entry name" value="DNA GYRASE/TOPOISOMERASE SUBUNIT A"/>
    <property type="match status" value="1"/>
</dbReference>
<dbReference type="GO" id="GO:0006261">
    <property type="term" value="P:DNA-templated DNA replication"/>
    <property type="evidence" value="ECO:0007669"/>
    <property type="project" value="UniProtKB-UniRule"/>
</dbReference>
<dbReference type="SUPFAM" id="SSF101904">
    <property type="entry name" value="GyrA/ParC C-terminal domain-like"/>
    <property type="match status" value="1"/>
</dbReference>
<evidence type="ECO:0000256" key="7">
    <source>
        <dbReference type="ARBA" id="ARBA00023235"/>
    </source>
</evidence>
<keyword evidence="9" id="KW-0963">Cytoplasm</keyword>
<dbReference type="Gene3D" id="1.10.268.10">
    <property type="entry name" value="Topoisomerase, domain 3"/>
    <property type="match status" value="1"/>
</dbReference>
<dbReference type="KEGG" id="pfer:IRI77_01000"/>
<dbReference type="Gene3D" id="3.30.1360.40">
    <property type="match status" value="1"/>
</dbReference>
<evidence type="ECO:0000256" key="6">
    <source>
        <dbReference type="ARBA" id="ARBA00023125"/>
    </source>
</evidence>
<comment type="similarity">
    <text evidence="2 9">Belongs to the type II topoisomerase GyrA/ParC subunit family.</text>
</comment>
<dbReference type="Gene3D" id="3.90.199.10">
    <property type="entry name" value="Topoisomerase II, domain 5"/>
    <property type="match status" value="1"/>
</dbReference>
<dbReference type="GO" id="GO:0005694">
    <property type="term" value="C:chromosome"/>
    <property type="evidence" value="ECO:0007669"/>
    <property type="project" value="InterPro"/>
</dbReference>
<dbReference type="GO" id="GO:0009330">
    <property type="term" value="C:DNA topoisomerase type II (double strand cut, ATP-hydrolyzing) complex"/>
    <property type="evidence" value="ECO:0007669"/>
    <property type="project" value="TreeGrafter"/>
</dbReference>
<dbReference type="CDD" id="cd00187">
    <property type="entry name" value="TOP4c"/>
    <property type="match status" value="1"/>
</dbReference>
<feature type="active site" description="O-(5'-phospho-DNA)-tyrosine intermediate" evidence="9 10">
    <location>
        <position position="144"/>
    </location>
</feature>
<dbReference type="EMBL" id="CP063849">
    <property type="protein sequence ID" value="QOY88571.1"/>
    <property type="molecule type" value="Genomic_DNA"/>
</dbReference>
<organism evidence="13 14">
    <name type="scientific">Paludibaculum fermentans</name>
    <dbReference type="NCBI Taxonomy" id="1473598"/>
    <lineage>
        <taxon>Bacteria</taxon>
        <taxon>Pseudomonadati</taxon>
        <taxon>Acidobacteriota</taxon>
        <taxon>Terriglobia</taxon>
        <taxon>Bryobacterales</taxon>
        <taxon>Bryobacteraceae</taxon>
        <taxon>Paludibaculum</taxon>
    </lineage>
</organism>
<accession>A0A7S7NRW1</accession>
<proteinExistence type="inferred from homology"/>
<dbReference type="GO" id="GO:0006265">
    <property type="term" value="P:DNA topological change"/>
    <property type="evidence" value="ECO:0007669"/>
    <property type="project" value="UniProtKB-UniRule"/>
</dbReference>
<dbReference type="FunFam" id="3.30.1360.40:FF:000002">
    <property type="entry name" value="DNA gyrase subunit A"/>
    <property type="match status" value="1"/>
</dbReference>
<comment type="caution">
    <text evidence="9">Lacks conserved residue(s) required for the propagation of feature annotation.</text>
</comment>
<dbReference type="EC" id="5.6.2.2" evidence="9"/>
<reference evidence="13 14" key="1">
    <citation type="submission" date="2020-10" db="EMBL/GenBank/DDBJ databases">
        <title>Complete genome sequence of Paludibaculum fermentans P105T, a facultatively anaerobic acidobacterium capable of dissimilatory Fe(III) reduction.</title>
        <authorList>
            <person name="Dedysh S.N."/>
            <person name="Beletsky A.V."/>
            <person name="Kulichevskaya I.S."/>
            <person name="Mardanov A.V."/>
            <person name="Ravin N.V."/>
        </authorList>
    </citation>
    <scope>NUCLEOTIDE SEQUENCE [LARGE SCALE GENOMIC DNA]</scope>
    <source>
        <strain evidence="13 14">P105</strain>
    </source>
</reference>
<name>A0A7S7NRW1_PALFE</name>
<evidence type="ECO:0000256" key="1">
    <source>
        <dbReference type="ARBA" id="ARBA00000185"/>
    </source>
</evidence>
<dbReference type="InterPro" id="IPR002205">
    <property type="entry name" value="Topo_IIA_dom_A"/>
</dbReference>
<dbReference type="InterPro" id="IPR013757">
    <property type="entry name" value="Topo_IIA_A_a_sf"/>
</dbReference>
<dbReference type="FunFam" id="3.90.199.10:FF:000001">
    <property type="entry name" value="DNA gyrase subunit A"/>
    <property type="match status" value="1"/>
</dbReference>
<keyword evidence="14" id="KW-1185">Reference proteome</keyword>
<evidence type="ECO:0000256" key="9">
    <source>
        <dbReference type="HAMAP-Rule" id="MF_01897"/>
    </source>
</evidence>
<protein>
    <recommendedName>
        <fullName evidence="9">DNA gyrase subunit A</fullName>
        <ecNumber evidence="9">5.6.2.2</ecNumber>
    </recommendedName>
</protein>
<comment type="subunit">
    <text evidence="8">Heterotetramer composed of ParC and ParE.</text>
</comment>
<feature type="domain" description="Topo IIA-type catalytic" evidence="12">
    <location>
        <begin position="56"/>
        <end position="549"/>
    </location>
</feature>
<evidence type="ECO:0000256" key="5">
    <source>
        <dbReference type="ARBA" id="ARBA00023029"/>
    </source>
</evidence>
<dbReference type="Gene3D" id="2.120.10.90">
    <property type="entry name" value="DNA gyrase/topoisomerase IV, subunit A, C-terminal"/>
    <property type="match status" value="1"/>
</dbReference>
<dbReference type="InterPro" id="IPR005743">
    <property type="entry name" value="GyrA"/>
</dbReference>
<dbReference type="Proteomes" id="UP000593892">
    <property type="component" value="Chromosome"/>
</dbReference>
<dbReference type="InterPro" id="IPR035516">
    <property type="entry name" value="Gyrase/topoIV_suA_C"/>
</dbReference>
<dbReference type="InterPro" id="IPR050220">
    <property type="entry name" value="Type_II_DNA_Topoisomerases"/>
</dbReference>
<keyword evidence="5 9" id="KW-0799">Topoisomerase</keyword>
<dbReference type="NCBIfam" id="NF004044">
    <property type="entry name" value="PRK05561.1"/>
    <property type="match status" value="1"/>
</dbReference>
<keyword evidence="4 9" id="KW-0067">ATP-binding</keyword>
<comment type="subunit">
    <text evidence="9">Heterotetramer, composed of two GyrA and two GyrB chains. In the heterotetramer, GyrA contains the active site tyrosine that forms a transient covalent intermediate with DNA, while GyrB binds cofactors and catalyzes ATP hydrolysis.</text>
</comment>
<dbReference type="InterPro" id="IPR013760">
    <property type="entry name" value="Topo_IIA-like_dom_sf"/>
</dbReference>
<evidence type="ECO:0000256" key="8">
    <source>
        <dbReference type="ARBA" id="ARBA00063644"/>
    </source>
</evidence>
<dbReference type="NCBIfam" id="TIGR01063">
    <property type="entry name" value="gyrA"/>
    <property type="match status" value="1"/>
</dbReference>
<dbReference type="FunFam" id="2.120.10.90:FF:000005">
    <property type="entry name" value="DNA topoisomerase 4 subunit A"/>
    <property type="match status" value="1"/>
</dbReference>